<dbReference type="GO" id="GO:0043916">
    <property type="term" value="F:DNA-7-methylguanine glycosylase activity"/>
    <property type="evidence" value="ECO:0007669"/>
    <property type="project" value="TreeGrafter"/>
</dbReference>
<dbReference type="GO" id="GO:0006285">
    <property type="term" value="P:base-excision repair, AP site formation"/>
    <property type="evidence" value="ECO:0007669"/>
    <property type="project" value="TreeGrafter"/>
</dbReference>
<feature type="domain" description="HhH-GPD" evidence="4">
    <location>
        <begin position="47"/>
        <end position="206"/>
    </location>
</feature>
<protein>
    <recommendedName>
        <fullName evidence="4">HhH-GPD domain-containing protein</fullName>
    </recommendedName>
</protein>
<dbReference type="GO" id="GO:0008725">
    <property type="term" value="F:DNA-3-methyladenine glycosylase activity"/>
    <property type="evidence" value="ECO:0007669"/>
    <property type="project" value="TreeGrafter"/>
</dbReference>
<evidence type="ECO:0000256" key="2">
    <source>
        <dbReference type="ARBA" id="ARBA00022763"/>
    </source>
</evidence>
<organism evidence="5">
    <name type="scientific">marine metagenome</name>
    <dbReference type="NCBI Taxonomy" id="408172"/>
    <lineage>
        <taxon>unclassified sequences</taxon>
        <taxon>metagenomes</taxon>
        <taxon>ecological metagenomes</taxon>
    </lineage>
</organism>
<sequence>MERHLDIELALKYLSRDKDLKTLIDHFGVITLKRRRNYFKSLLRSIIHQQLSGKAARTIENRFLELYNGNRYPTPEEVLKTPAEAIQNVGISRMKTEYIRGLAKIIDDGDIRLEKLSELSNDEVGNVLKEVKGIGQWTVDMFLIFSLNRPDVFPLNDLGIQKGLMLLLGRQKILSQESMLSHSKKWKPYRTLASLYLWKIVDEGMIGL</sequence>
<name>A0A382MUN2_9ZZZZ</name>
<evidence type="ECO:0000259" key="4">
    <source>
        <dbReference type="SMART" id="SM00478"/>
    </source>
</evidence>
<dbReference type="Gene3D" id="1.10.1670.40">
    <property type="match status" value="1"/>
</dbReference>
<dbReference type="FunFam" id="1.10.340.30:FF:000004">
    <property type="entry name" value="DNA-3-methyladenine glycosylase II"/>
    <property type="match status" value="1"/>
</dbReference>
<dbReference type="GO" id="GO:0006307">
    <property type="term" value="P:DNA alkylation repair"/>
    <property type="evidence" value="ECO:0007669"/>
    <property type="project" value="TreeGrafter"/>
</dbReference>
<dbReference type="SUPFAM" id="SSF48150">
    <property type="entry name" value="DNA-glycosylase"/>
    <property type="match status" value="1"/>
</dbReference>
<proteinExistence type="inferred from homology"/>
<dbReference type="Pfam" id="PF00730">
    <property type="entry name" value="HhH-GPD"/>
    <property type="match status" value="1"/>
</dbReference>
<reference evidence="5" key="1">
    <citation type="submission" date="2018-05" db="EMBL/GenBank/DDBJ databases">
        <authorList>
            <person name="Lanie J.A."/>
            <person name="Ng W.-L."/>
            <person name="Kazmierczak K.M."/>
            <person name="Andrzejewski T.M."/>
            <person name="Davidsen T.M."/>
            <person name="Wayne K.J."/>
            <person name="Tettelin H."/>
            <person name="Glass J.I."/>
            <person name="Rusch D."/>
            <person name="Podicherti R."/>
            <person name="Tsui H.-C.T."/>
            <person name="Winkler M.E."/>
        </authorList>
    </citation>
    <scope>NUCLEOTIDE SEQUENCE</scope>
</reference>
<dbReference type="PANTHER" id="PTHR43003">
    <property type="entry name" value="DNA-3-METHYLADENINE GLYCOSYLASE"/>
    <property type="match status" value="1"/>
</dbReference>
<dbReference type="Gene3D" id="1.10.340.30">
    <property type="entry name" value="Hypothetical protein, domain 2"/>
    <property type="match status" value="1"/>
</dbReference>
<evidence type="ECO:0000256" key="3">
    <source>
        <dbReference type="ARBA" id="ARBA00023204"/>
    </source>
</evidence>
<evidence type="ECO:0000313" key="5">
    <source>
        <dbReference type="EMBL" id="SVC51041.1"/>
    </source>
</evidence>
<dbReference type="InterPro" id="IPR011257">
    <property type="entry name" value="DNA_glycosylase"/>
</dbReference>
<dbReference type="GO" id="GO:0032131">
    <property type="term" value="F:alkylated DNA binding"/>
    <property type="evidence" value="ECO:0007669"/>
    <property type="project" value="TreeGrafter"/>
</dbReference>
<dbReference type="SMART" id="SM00478">
    <property type="entry name" value="ENDO3c"/>
    <property type="match status" value="1"/>
</dbReference>
<dbReference type="EMBL" id="UINC01095174">
    <property type="protein sequence ID" value="SVC51041.1"/>
    <property type="molecule type" value="Genomic_DNA"/>
</dbReference>
<dbReference type="InterPro" id="IPR051912">
    <property type="entry name" value="Alkylbase_DNA_Glycosylase/TA"/>
</dbReference>
<dbReference type="CDD" id="cd00056">
    <property type="entry name" value="ENDO3c"/>
    <property type="match status" value="1"/>
</dbReference>
<comment type="similarity">
    <text evidence="1">Belongs to the alkylbase DNA glycosidase AlkA family.</text>
</comment>
<accession>A0A382MUN2</accession>
<dbReference type="GO" id="GO:0032993">
    <property type="term" value="C:protein-DNA complex"/>
    <property type="evidence" value="ECO:0007669"/>
    <property type="project" value="TreeGrafter"/>
</dbReference>
<dbReference type="InterPro" id="IPR003265">
    <property type="entry name" value="HhH-GPD_domain"/>
</dbReference>
<dbReference type="PANTHER" id="PTHR43003:SF5">
    <property type="entry name" value="DNA-3-METHYLADENINE GLYCOSYLASE"/>
    <property type="match status" value="1"/>
</dbReference>
<dbReference type="AlphaFoldDB" id="A0A382MUN2"/>
<keyword evidence="2" id="KW-0227">DNA damage</keyword>
<evidence type="ECO:0000256" key="1">
    <source>
        <dbReference type="ARBA" id="ARBA00010817"/>
    </source>
</evidence>
<keyword evidence="3" id="KW-0234">DNA repair</keyword>
<gene>
    <name evidence="5" type="ORF">METZ01_LOCUS303895</name>
</gene>
<dbReference type="GO" id="GO:0005634">
    <property type="term" value="C:nucleus"/>
    <property type="evidence" value="ECO:0007669"/>
    <property type="project" value="TreeGrafter"/>
</dbReference>